<sequence>MVAALIRLKKDLTFNSFGQSAWHILGTVFAGLYGLGIVVMLFVLQVGSGSPAEVDPEMVRTVSVLMGSAVFLLWLILPVFISGADTTMNPRQFVTYGIPRRSLILGMALTGLISIGAVLTFIWLIGQVAHWRWDPAAALTAAVTLPLLLVSFSLVSQAVTTSISAWLSGRRARDVLAILALTVMVMAYPIVVGLEAAFSSLEAALPAVVDFLALTPLGAGAAMPADAAAGNWAALALRLLIMAATLGVAVLVIRAGLVKITEQPSVRGSAASKSATGVGLFERFPATPWGAVAARATTYWLKDTRYGGTLVVLPALVILAVVMYFQFDQPWVLLALGPFFGLTLGFAISADISYDNSAFAMHVTTGVSGVADRLGRLVGLMTFALPVTAVTALVPALLFTEPDVTLVLLGVSLGMLGSAAGLSCLISARFTYPVPKPGDGPLSQPSGSTGRLMAVQLGTMIASLLLMLPELALVAAWLLGDVSWLAWVLALGSVLKGLALCWAGVRVGARVYERSQPELFQQVIQY</sequence>
<organism evidence="2 3">
    <name type="scientific">Nesterenkonia halotolerans</name>
    <dbReference type="NCBI Taxonomy" id="225325"/>
    <lineage>
        <taxon>Bacteria</taxon>
        <taxon>Bacillati</taxon>
        <taxon>Actinomycetota</taxon>
        <taxon>Actinomycetes</taxon>
        <taxon>Micrococcales</taxon>
        <taxon>Micrococcaceae</taxon>
        <taxon>Nesterenkonia</taxon>
    </lineage>
</organism>
<feature type="transmembrane region" description="Helical" evidence="1">
    <location>
        <begin position="404"/>
        <end position="432"/>
    </location>
</feature>
<feature type="transmembrane region" description="Helical" evidence="1">
    <location>
        <begin position="103"/>
        <end position="125"/>
    </location>
</feature>
<feature type="transmembrane region" description="Helical" evidence="1">
    <location>
        <begin position="453"/>
        <end position="478"/>
    </location>
</feature>
<feature type="transmembrane region" description="Helical" evidence="1">
    <location>
        <begin position="484"/>
        <end position="505"/>
    </location>
</feature>
<evidence type="ECO:0000313" key="3">
    <source>
        <dbReference type="Proteomes" id="UP000636579"/>
    </source>
</evidence>
<feature type="transmembrane region" description="Helical" evidence="1">
    <location>
        <begin position="306"/>
        <end position="325"/>
    </location>
</feature>
<comment type="caution">
    <text evidence="2">The sequence shown here is derived from an EMBL/GenBank/DDBJ whole genome shotgun (WGS) entry which is preliminary data.</text>
</comment>
<feature type="transmembrane region" description="Helical" evidence="1">
    <location>
        <begin position="374"/>
        <end position="398"/>
    </location>
</feature>
<keyword evidence="1" id="KW-1133">Transmembrane helix</keyword>
<reference evidence="2 3" key="1">
    <citation type="submission" date="2020-10" db="EMBL/GenBank/DDBJ databases">
        <title>Sequencing the genomes of 1000 actinobacteria strains.</title>
        <authorList>
            <person name="Klenk H.-P."/>
        </authorList>
    </citation>
    <scope>NUCLEOTIDE SEQUENCE [LARGE SCALE GENOMIC DNA]</scope>
    <source>
        <strain evidence="2 3">DSM 15474</strain>
    </source>
</reference>
<dbReference type="RefSeq" id="WP_192590237.1">
    <property type="nucleotide sequence ID" value="NZ_JADBEE010000001.1"/>
</dbReference>
<feature type="transmembrane region" description="Helical" evidence="1">
    <location>
        <begin position="21"/>
        <end position="44"/>
    </location>
</feature>
<evidence type="ECO:0000256" key="1">
    <source>
        <dbReference type="SAM" id="Phobius"/>
    </source>
</evidence>
<feature type="transmembrane region" description="Helical" evidence="1">
    <location>
        <begin position="137"/>
        <end position="155"/>
    </location>
</feature>
<feature type="transmembrane region" description="Helical" evidence="1">
    <location>
        <begin position="232"/>
        <end position="253"/>
    </location>
</feature>
<proteinExistence type="predicted"/>
<dbReference type="EMBL" id="JADBEE010000001">
    <property type="protein sequence ID" value="MBE1513330.1"/>
    <property type="molecule type" value="Genomic_DNA"/>
</dbReference>
<dbReference type="Proteomes" id="UP000636579">
    <property type="component" value="Unassembled WGS sequence"/>
</dbReference>
<keyword evidence="1" id="KW-0812">Transmembrane</keyword>
<name>A0ABR9J2U3_9MICC</name>
<protein>
    <submittedName>
        <fullName evidence="2">ABC-2 type transport system permease protein</fullName>
    </submittedName>
</protein>
<keyword evidence="1" id="KW-0472">Membrane</keyword>
<gene>
    <name evidence="2" type="ORF">H4W26_000085</name>
</gene>
<keyword evidence="3" id="KW-1185">Reference proteome</keyword>
<feature type="transmembrane region" description="Helical" evidence="1">
    <location>
        <begin position="331"/>
        <end position="354"/>
    </location>
</feature>
<accession>A0ABR9J2U3</accession>
<feature type="transmembrane region" description="Helical" evidence="1">
    <location>
        <begin position="175"/>
        <end position="198"/>
    </location>
</feature>
<feature type="transmembrane region" description="Helical" evidence="1">
    <location>
        <begin position="64"/>
        <end position="82"/>
    </location>
</feature>
<evidence type="ECO:0000313" key="2">
    <source>
        <dbReference type="EMBL" id="MBE1513330.1"/>
    </source>
</evidence>